<protein>
    <submittedName>
        <fullName evidence="1">Uncharacterized protein</fullName>
    </submittedName>
</protein>
<proteinExistence type="predicted"/>
<dbReference type="EMBL" id="GBXM01042185">
    <property type="protein sequence ID" value="JAH66392.1"/>
    <property type="molecule type" value="Transcribed_RNA"/>
</dbReference>
<reference evidence="1" key="2">
    <citation type="journal article" date="2015" name="Fish Shellfish Immunol.">
        <title>Early steps in the European eel (Anguilla anguilla)-Vibrio vulnificus interaction in the gills: Role of the RtxA13 toxin.</title>
        <authorList>
            <person name="Callol A."/>
            <person name="Pajuelo D."/>
            <person name="Ebbesson L."/>
            <person name="Teles M."/>
            <person name="MacKenzie S."/>
            <person name="Amaro C."/>
        </authorList>
    </citation>
    <scope>NUCLEOTIDE SEQUENCE</scope>
</reference>
<dbReference type="AlphaFoldDB" id="A0A0E9UKS1"/>
<evidence type="ECO:0000313" key="1">
    <source>
        <dbReference type="EMBL" id="JAH66392.1"/>
    </source>
</evidence>
<name>A0A0E9UKS1_ANGAN</name>
<accession>A0A0E9UKS1</accession>
<organism evidence="1">
    <name type="scientific">Anguilla anguilla</name>
    <name type="common">European freshwater eel</name>
    <name type="synonym">Muraena anguilla</name>
    <dbReference type="NCBI Taxonomy" id="7936"/>
    <lineage>
        <taxon>Eukaryota</taxon>
        <taxon>Metazoa</taxon>
        <taxon>Chordata</taxon>
        <taxon>Craniata</taxon>
        <taxon>Vertebrata</taxon>
        <taxon>Euteleostomi</taxon>
        <taxon>Actinopterygii</taxon>
        <taxon>Neopterygii</taxon>
        <taxon>Teleostei</taxon>
        <taxon>Anguilliformes</taxon>
        <taxon>Anguillidae</taxon>
        <taxon>Anguilla</taxon>
    </lineage>
</organism>
<reference evidence="1" key="1">
    <citation type="submission" date="2014-11" db="EMBL/GenBank/DDBJ databases">
        <authorList>
            <person name="Amaro Gonzalez C."/>
        </authorList>
    </citation>
    <scope>NUCLEOTIDE SEQUENCE</scope>
</reference>
<sequence length="18" mass="1929">MSIPIAVNALFVLIAMII</sequence>